<keyword evidence="3" id="KW-1185">Reference proteome</keyword>
<keyword evidence="1" id="KW-0812">Transmembrane</keyword>
<evidence type="ECO:0000256" key="1">
    <source>
        <dbReference type="SAM" id="Phobius"/>
    </source>
</evidence>
<feature type="transmembrane region" description="Helical" evidence="1">
    <location>
        <begin position="73"/>
        <end position="93"/>
    </location>
</feature>
<evidence type="ECO:0000313" key="3">
    <source>
        <dbReference type="Proteomes" id="UP001277471"/>
    </source>
</evidence>
<dbReference type="RefSeq" id="WP_051140356.1">
    <property type="nucleotide sequence ID" value="NZ_CP012918.1"/>
</dbReference>
<dbReference type="Proteomes" id="UP001277471">
    <property type="component" value="Unassembled WGS sequence"/>
</dbReference>
<keyword evidence="1" id="KW-0472">Membrane</keyword>
<accession>A0ABU4PEG1</accession>
<evidence type="ECO:0008006" key="4">
    <source>
        <dbReference type="Google" id="ProtNLM"/>
    </source>
</evidence>
<proteinExistence type="predicted"/>
<dbReference type="EMBL" id="JAWXYC010000007">
    <property type="protein sequence ID" value="MDX5956003.1"/>
    <property type="molecule type" value="Genomic_DNA"/>
</dbReference>
<sequence length="95" mass="10296">MVVCASIARLYADVGCDSADNRWLCLRDGIQPIIRKIGQPHGSGLGQVRCVVEHANVWLLANRRLDRRHDGSGAIVDALLSAACIFVVAVRLVGF</sequence>
<name>A0ABU4PEG1_AZOBR</name>
<keyword evidence="1" id="KW-1133">Transmembrane helix</keyword>
<evidence type="ECO:0000313" key="2">
    <source>
        <dbReference type="EMBL" id="MDX5956003.1"/>
    </source>
</evidence>
<protein>
    <recommendedName>
        <fullName evidence="4">Transposase DDE domain-containing protein</fullName>
    </recommendedName>
</protein>
<gene>
    <name evidence="2" type="ORF">SIM66_33115</name>
</gene>
<reference evidence="2 3" key="1">
    <citation type="submission" date="2023-11" db="EMBL/GenBank/DDBJ databases">
        <title>MicrobeMod: A computational toolkit for identifying prokaryotic methylation and restriction-modification with nanopore sequencing.</title>
        <authorList>
            <person name="Crits-Christoph A."/>
            <person name="Kang S.C."/>
            <person name="Lee H."/>
            <person name="Ostrov N."/>
        </authorList>
    </citation>
    <scope>NUCLEOTIDE SEQUENCE [LARGE SCALE GENOMIC DNA]</scope>
    <source>
        <strain evidence="2 3">ATCC 29145</strain>
    </source>
</reference>
<organism evidence="2 3">
    <name type="scientific">Azospirillum brasilense</name>
    <dbReference type="NCBI Taxonomy" id="192"/>
    <lineage>
        <taxon>Bacteria</taxon>
        <taxon>Pseudomonadati</taxon>
        <taxon>Pseudomonadota</taxon>
        <taxon>Alphaproteobacteria</taxon>
        <taxon>Rhodospirillales</taxon>
        <taxon>Azospirillaceae</taxon>
        <taxon>Azospirillum</taxon>
    </lineage>
</organism>
<comment type="caution">
    <text evidence="2">The sequence shown here is derived from an EMBL/GenBank/DDBJ whole genome shotgun (WGS) entry which is preliminary data.</text>
</comment>